<reference evidence="7 8" key="1">
    <citation type="journal article" date="2018" name="G3 (Bethesda)">
        <title>Phylogenetic and Phylogenomic Definition of Rhizopus Species.</title>
        <authorList>
            <person name="Gryganskyi A.P."/>
            <person name="Golan J."/>
            <person name="Dolatabadi S."/>
            <person name="Mondo S."/>
            <person name="Robb S."/>
            <person name="Idnurm A."/>
            <person name="Muszewska A."/>
            <person name="Steczkiewicz K."/>
            <person name="Masonjones S."/>
            <person name="Liao H.L."/>
            <person name="Gajdeczka M.T."/>
            <person name="Anike F."/>
            <person name="Vuek A."/>
            <person name="Anishchenko I.M."/>
            <person name="Voigt K."/>
            <person name="de Hoog G.S."/>
            <person name="Smith M.E."/>
            <person name="Heitman J."/>
            <person name="Vilgalys R."/>
            <person name="Stajich J.E."/>
        </authorList>
    </citation>
    <scope>NUCLEOTIDE SEQUENCE [LARGE SCALE GENOMIC DNA]</scope>
    <source>
        <strain evidence="7 8">LSU 92-RS-03</strain>
    </source>
</reference>
<evidence type="ECO:0000256" key="4">
    <source>
        <dbReference type="ARBA" id="ARBA00022857"/>
    </source>
</evidence>
<keyword evidence="4" id="KW-0521">NADP</keyword>
<name>A0A367JKJ3_RHIST</name>
<comment type="caution">
    <text evidence="7">The sequence shown here is derived from an EMBL/GenBank/DDBJ whole genome shotgun (WGS) entry which is preliminary data.</text>
</comment>
<dbReference type="GO" id="GO:0019674">
    <property type="term" value="P:NAD+ metabolic process"/>
    <property type="evidence" value="ECO:0007669"/>
    <property type="project" value="InterPro"/>
</dbReference>
<dbReference type="InterPro" id="IPR017437">
    <property type="entry name" value="ATP-NAD_kinase_PpnK-typ_C"/>
</dbReference>
<evidence type="ECO:0000313" key="8">
    <source>
        <dbReference type="Proteomes" id="UP000253551"/>
    </source>
</evidence>
<keyword evidence="2" id="KW-0808">Transferase</keyword>
<dbReference type="Proteomes" id="UP000253551">
    <property type="component" value="Unassembled WGS sequence"/>
</dbReference>
<feature type="region of interest" description="Disordered" evidence="6">
    <location>
        <begin position="1"/>
        <end position="28"/>
    </location>
</feature>
<feature type="non-terminal residue" evidence="7">
    <location>
        <position position="542"/>
    </location>
</feature>
<accession>A0A367JKJ3</accession>
<dbReference type="InterPro" id="IPR002504">
    <property type="entry name" value="NADK"/>
</dbReference>
<feature type="region of interest" description="Disordered" evidence="6">
    <location>
        <begin position="521"/>
        <end position="542"/>
    </location>
</feature>
<dbReference type="OrthoDB" id="24581at2759"/>
<dbReference type="InterPro" id="IPR016064">
    <property type="entry name" value="NAD/diacylglycerol_kinase_sf"/>
</dbReference>
<evidence type="ECO:0000256" key="1">
    <source>
        <dbReference type="ARBA" id="ARBA00010995"/>
    </source>
</evidence>
<dbReference type="Pfam" id="PF01513">
    <property type="entry name" value="NAD_kinase"/>
    <property type="match status" value="1"/>
</dbReference>
<dbReference type="Gene3D" id="3.40.50.10330">
    <property type="entry name" value="Probable inorganic polyphosphate/atp-NAD kinase, domain 1"/>
    <property type="match status" value="1"/>
</dbReference>
<evidence type="ECO:0000313" key="7">
    <source>
        <dbReference type="EMBL" id="RCH90436.1"/>
    </source>
</evidence>
<evidence type="ECO:0008006" key="9">
    <source>
        <dbReference type="Google" id="ProtNLM"/>
    </source>
</evidence>
<evidence type="ECO:0000256" key="6">
    <source>
        <dbReference type="SAM" id="MobiDB-lite"/>
    </source>
</evidence>
<feature type="compositionally biased region" description="Acidic residues" evidence="6">
    <location>
        <begin position="525"/>
        <end position="542"/>
    </location>
</feature>
<keyword evidence="5" id="KW-0520">NAD</keyword>
<evidence type="ECO:0000256" key="2">
    <source>
        <dbReference type="ARBA" id="ARBA00022679"/>
    </source>
</evidence>
<dbReference type="InterPro" id="IPR017438">
    <property type="entry name" value="ATP-NAD_kinase_N"/>
</dbReference>
<comment type="similarity">
    <text evidence="1">Belongs to the NAD kinase family.</text>
</comment>
<feature type="region of interest" description="Disordered" evidence="6">
    <location>
        <begin position="480"/>
        <end position="507"/>
    </location>
</feature>
<keyword evidence="8" id="KW-1185">Reference proteome</keyword>
<proteinExistence type="inferred from homology"/>
<protein>
    <recommendedName>
        <fullName evidence="9">NAD(+) kinase</fullName>
    </recommendedName>
</protein>
<sequence>MSTPLSIDTTSLQSDKKQDPRTSRTDCLSDTAEAVREVSKKIGKTKVKWDNPKIVMIITKPGDASLVAITRDLALWFMKTSKSFEGVTIYVDQKLRDTKGFKYKKIIQHYPEAQERLNFWTPELCATKPKMFDFVVTLGGDGTVLFASWLFQTYAPPVISLQLGSLGFLTPFDFAKFDIYLNRVMESGMRVNLRGRLTCTVYRRVENEANCEKKPVKLRNVLRNPVTGKIKVGDWCSEDKKHYLKKFGEVDGEDFEGQEETEEDFAEKRQIPCFTTVPVEKYQVINDLVIDRGPSPYMSLLELFGDDKHLTTVQADGLAISTPTGSTAYSLSANGSLTHPEIRATLITPICPHTLSFRPTLVPDSMELRICVPFNSRNTAWASFDGRGRIELKQGDHIKVTASKYSFPTVCKEDQTTDWFNSLCKCLHWNKRQRQKSFAIVESNCGLPKSNPITPRYVHSSLSMTSMFYGEHGHRKTLSSSAISSRSISPPLHKKSPASESSPDGIPDEVFAMFIEDEYHHDSQLEDIDDSVIFESSDDEYS</sequence>
<dbReference type="HAMAP" id="MF_00361">
    <property type="entry name" value="NAD_kinase"/>
    <property type="match status" value="1"/>
</dbReference>
<organism evidence="7 8">
    <name type="scientific">Rhizopus stolonifer</name>
    <name type="common">Rhizopus nigricans</name>
    <dbReference type="NCBI Taxonomy" id="4846"/>
    <lineage>
        <taxon>Eukaryota</taxon>
        <taxon>Fungi</taxon>
        <taxon>Fungi incertae sedis</taxon>
        <taxon>Mucoromycota</taxon>
        <taxon>Mucoromycotina</taxon>
        <taxon>Mucoromycetes</taxon>
        <taxon>Mucorales</taxon>
        <taxon>Mucorineae</taxon>
        <taxon>Rhizopodaceae</taxon>
        <taxon>Rhizopus</taxon>
    </lineage>
</organism>
<dbReference type="AlphaFoldDB" id="A0A367JKJ3"/>
<dbReference type="GO" id="GO:0006741">
    <property type="term" value="P:NADP+ biosynthetic process"/>
    <property type="evidence" value="ECO:0007669"/>
    <property type="project" value="InterPro"/>
</dbReference>
<dbReference type="STRING" id="4846.A0A367JKJ3"/>
<dbReference type="EMBL" id="PJQM01003158">
    <property type="protein sequence ID" value="RCH90436.1"/>
    <property type="molecule type" value="Genomic_DNA"/>
</dbReference>
<evidence type="ECO:0000256" key="5">
    <source>
        <dbReference type="ARBA" id="ARBA00023027"/>
    </source>
</evidence>
<dbReference type="SUPFAM" id="SSF111331">
    <property type="entry name" value="NAD kinase/diacylglycerol kinase-like"/>
    <property type="match status" value="1"/>
</dbReference>
<dbReference type="Gene3D" id="2.60.200.30">
    <property type="entry name" value="Probable inorganic polyphosphate/atp-NAD kinase, domain 2"/>
    <property type="match status" value="1"/>
</dbReference>
<feature type="compositionally biased region" description="Polar residues" evidence="6">
    <location>
        <begin position="1"/>
        <end position="13"/>
    </location>
</feature>
<dbReference type="GO" id="GO:0003951">
    <property type="term" value="F:NAD+ kinase activity"/>
    <property type="evidence" value="ECO:0007669"/>
    <property type="project" value="InterPro"/>
</dbReference>
<evidence type="ECO:0000256" key="3">
    <source>
        <dbReference type="ARBA" id="ARBA00022777"/>
    </source>
</evidence>
<gene>
    <name evidence="7" type="ORF">CU098_002199</name>
</gene>
<feature type="compositionally biased region" description="Low complexity" evidence="6">
    <location>
        <begin position="480"/>
        <end position="489"/>
    </location>
</feature>
<feature type="compositionally biased region" description="Basic and acidic residues" evidence="6">
    <location>
        <begin position="14"/>
        <end position="24"/>
    </location>
</feature>
<dbReference type="Pfam" id="PF20143">
    <property type="entry name" value="NAD_kinase_C"/>
    <property type="match status" value="1"/>
</dbReference>
<keyword evidence="3" id="KW-0418">Kinase</keyword>
<dbReference type="PANTHER" id="PTHR20275">
    <property type="entry name" value="NAD KINASE"/>
    <property type="match status" value="1"/>
</dbReference>
<dbReference type="PANTHER" id="PTHR20275:SF0">
    <property type="entry name" value="NAD KINASE"/>
    <property type="match status" value="1"/>
</dbReference>